<reference evidence="3" key="1">
    <citation type="journal article" date="2014" name="Proc. Natl. Acad. Sci. U.S.A.">
        <title>Extensive sampling of basidiomycete genomes demonstrates inadequacy of the white-rot/brown-rot paradigm for wood decay fungi.</title>
        <authorList>
            <person name="Riley R."/>
            <person name="Salamov A.A."/>
            <person name="Brown D.W."/>
            <person name="Nagy L.G."/>
            <person name="Floudas D."/>
            <person name="Held B.W."/>
            <person name="Levasseur A."/>
            <person name="Lombard V."/>
            <person name="Morin E."/>
            <person name="Otillar R."/>
            <person name="Lindquist E.A."/>
            <person name="Sun H."/>
            <person name="LaButti K.M."/>
            <person name="Schmutz J."/>
            <person name="Jabbour D."/>
            <person name="Luo H."/>
            <person name="Baker S.E."/>
            <person name="Pisabarro A.G."/>
            <person name="Walton J.D."/>
            <person name="Blanchette R.A."/>
            <person name="Henrissat B."/>
            <person name="Martin F."/>
            <person name="Cullen D."/>
            <person name="Hibbett D.S."/>
            <person name="Grigoriev I.V."/>
        </authorList>
    </citation>
    <scope>NUCLEOTIDE SEQUENCE [LARGE SCALE GENOMIC DNA]</scope>
    <source>
        <strain evidence="3">CBS 339.88</strain>
    </source>
</reference>
<proteinExistence type="predicted"/>
<dbReference type="EMBL" id="KL142369">
    <property type="protein sequence ID" value="KDR82420.1"/>
    <property type="molecule type" value="Genomic_DNA"/>
</dbReference>
<feature type="compositionally biased region" description="Low complexity" evidence="1">
    <location>
        <begin position="413"/>
        <end position="438"/>
    </location>
</feature>
<feature type="compositionally biased region" description="Polar residues" evidence="1">
    <location>
        <begin position="209"/>
        <end position="223"/>
    </location>
</feature>
<dbReference type="Proteomes" id="UP000027222">
    <property type="component" value="Unassembled WGS sequence"/>
</dbReference>
<feature type="compositionally biased region" description="Polar residues" evidence="1">
    <location>
        <begin position="100"/>
        <end position="130"/>
    </location>
</feature>
<evidence type="ECO:0000313" key="2">
    <source>
        <dbReference type="EMBL" id="KDR82420.1"/>
    </source>
</evidence>
<evidence type="ECO:0000256" key="1">
    <source>
        <dbReference type="SAM" id="MobiDB-lite"/>
    </source>
</evidence>
<feature type="compositionally biased region" description="Low complexity" evidence="1">
    <location>
        <begin position="63"/>
        <end position="76"/>
    </location>
</feature>
<dbReference type="OrthoDB" id="3363891at2759"/>
<keyword evidence="3" id="KW-1185">Reference proteome</keyword>
<feature type="compositionally biased region" description="Polar residues" evidence="1">
    <location>
        <begin position="40"/>
        <end position="57"/>
    </location>
</feature>
<feature type="region of interest" description="Disordered" evidence="1">
    <location>
        <begin position="37"/>
        <end position="267"/>
    </location>
</feature>
<sequence length="573" mass="61906">MALTQSARLAGPSWDEEVVPALRKRLESESRTLAHRMSAISLSSVDEPSPTSYTPYSDNKGRQNQQSTPSTSLQPSGGHRVQPTYLQPASDRTIPAGPRVNSNTDPPKTNGKTDFQRARTYSSPYASNLPNGHVNGAARPKLNPTNSADAARSLSPRPVDVKPTRIPKAARPSALTGASSSSSSPYTNGHSHSSAVTPELPYQPPLETVTRQHLVPSSSTRSTVELDRGHRQPSGLLNESAPFPTDSTMSLGYDEDPPRASMESEERPYEHWYRGEVSRNGGVGELRVGRRQEMLDIANYGHLIGNKKPSRVVPNKAVNDTPRPRKRAGSIGGITNKERQRESLYLDDEHANEISRVLDEHPLTDLPGEGDNPPSEQWTTTAGAHETRSTTPTPSMLPRAASRQQNVPPTRIPGPSSRRSSESRSTTTTTPQLGSTSRSGEFASSSSNITSLPPTATSTPSNPRQQTYSSHTVPTSAQKRGPSPASKKSRTPPAKTTKAKGSTPGRKDDDATRASVAHYPTPAGDDEDMAYAIPSWTQPIPKEGNWDEVRLAPLSLVPLYCVLNAVAFPPFVL</sequence>
<dbReference type="STRING" id="685588.A0A067TGU1"/>
<evidence type="ECO:0000313" key="3">
    <source>
        <dbReference type="Proteomes" id="UP000027222"/>
    </source>
</evidence>
<feature type="region of interest" description="Disordered" evidence="1">
    <location>
        <begin position="308"/>
        <end position="526"/>
    </location>
</feature>
<feature type="compositionally biased region" description="Low complexity" evidence="1">
    <location>
        <begin position="172"/>
        <end position="194"/>
    </location>
</feature>
<feature type="compositionally biased region" description="Basic and acidic residues" evidence="1">
    <location>
        <begin position="256"/>
        <end position="267"/>
    </location>
</feature>
<dbReference type="AlphaFoldDB" id="A0A067TGU1"/>
<feature type="compositionally biased region" description="Low complexity" evidence="1">
    <location>
        <begin position="450"/>
        <end position="463"/>
    </location>
</feature>
<gene>
    <name evidence="2" type="ORF">GALMADRAFT_237722</name>
</gene>
<feature type="compositionally biased region" description="Polar residues" evidence="1">
    <location>
        <begin position="464"/>
        <end position="478"/>
    </location>
</feature>
<protein>
    <submittedName>
        <fullName evidence="2">Uncharacterized protein</fullName>
    </submittedName>
</protein>
<dbReference type="HOGENOM" id="CLU_023533_0_0_1"/>
<feature type="compositionally biased region" description="Basic and acidic residues" evidence="1">
    <location>
        <begin position="336"/>
        <end position="363"/>
    </location>
</feature>
<name>A0A067TGU1_GALM3</name>
<organism evidence="2 3">
    <name type="scientific">Galerina marginata (strain CBS 339.88)</name>
    <dbReference type="NCBI Taxonomy" id="685588"/>
    <lineage>
        <taxon>Eukaryota</taxon>
        <taxon>Fungi</taxon>
        <taxon>Dikarya</taxon>
        <taxon>Basidiomycota</taxon>
        <taxon>Agaricomycotina</taxon>
        <taxon>Agaricomycetes</taxon>
        <taxon>Agaricomycetidae</taxon>
        <taxon>Agaricales</taxon>
        <taxon>Agaricineae</taxon>
        <taxon>Strophariaceae</taxon>
        <taxon>Galerina</taxon>
    </lineage>
</organism>
<accession>A0A067TGU1</accession>